<dbReference type="EMBL" id="CAJVQB010037488">
    <property type="protein sequence ID" value="CAG8825238.1"/>
    <property type="molecule type" value="Genomic_DNA"/>
</dbReference>
<gene>
    <name evidence="2" type="ORF">GMARGA_LOCUS28792</name>
</gene>
<proteinExistence type="predicted"/>
<dbReference type="Proteomes" id="UP000789901">
    <property type="component" value="Unassembled WGS sequence"/>
</dbReference>
<comment type="caution">
    <text evidence="2">The sequence shown here is derived from an EMBL/GenBank/DDBJ whole genome shotgun (WGS) entry which is preliminary data.</text>
</comment>
<feature type="region of interest" description="Disordered" evidence="1">
    <location>
        <begin position="1"/>
        <end position="26"/>
    </location>
</feature>
<evidence type="ECO:0000313" key="2">
    <source>
        <dbReference type="EMBL" id="CAG8825238.1"/>
    </source>
</evidence>
<organism evidence="2 3">
    <name type="scientific">Gigaspora margarita</name>
    <dbReference type="NCBI Taxonomy" id="4874"/>
    <lineage>
        <taxon>Eukaryota</taxon>
        <taxon>Fungi</taxon>
        <taxon>Fungi incertae sedis</taxon>
        <taxon>Mucoromycota</taxon>
        <taxon>Glomeromycotina</taxon>
        <taxon>Glomeromycetes</taxon>
        <taxon>Diversisporales</taxon>
        <taxon>Gigasporaceae</taxon>
        <taxon>Gigaspora</taxon>
    </lineage>
</organism>
<evidence type="ECO:0000256" key="1">
    <source>
        <dbReference type="SAM" id="MobiDB-lite"/>
    </source>
</evidence>
<reference evidence="2 3" key="1">
    <citation type="submission" date="2021-06" db="EMBL/GenBank/DDBJ databases">
        <authorList>
            <person name="Kallberg Y."/>
            <person name="Tangrot J."/>
            <person name="Rosling A."/>
        </authorList>
    </citation>
    <scope>NUCLEOTIDE SEQUENCE [LARGE SCALE GENOMIC DNA]</scope>
    <source>
        <strain evidence="2 3">120-4 pot B 10/14</strain>
    </source>
</reference>
<keyword evidence="3" id="KW-1185">Reference proteome</keyword>
<sequence length="175" mass="21048">MYSVLLAGHDPKTPNNPNSKDSKKKHKYLRNKKLTQYNIYGLHSYDHQIYLERVNKIGLNPYDNKHWILLDGIQTLLYGYWQIGLYKHLIAFEISPKEAKERAMKARLSEKDLNNYIKTLAVKIFPKEEAYTKKLENYHKRYEDNDLYSSLEELYELYYQIAREKNHERSDKKVE</sequence>
<protein>
    <submittedName>
        <fullName evidence="2">5543_t:CDS:1</fullName>
    </submittedName>
</protein>
<accession>A0ABN7WAX6</accession>
<name>A0ABN7WAX6_GIGMA</name>
<evidence type="ECO:0000313" key="3">
    <source>
        <dbReference type="Proteomes" id="UP000789901"/>
    </source>
</evidence>